<dbReference type="RefSeq" id="WP_008048137.1">
    <property type="nucleotide sequence ID" value="NZ_CH724155.1"/>
</dbReference>
<keyword evidence="2" id="KW-1185">Reference proteome</keyword>
<evidence type="ECO:0000313" key="2">
    <source>
        <dbReference type="Proteomes" id="UP000005953"/>
    </source>
</evidence>
<reference evidence="1 2" key="1">
    <citation type="submission" date="2006-02" db="EMBL/GenBank/DDBJ databases">
        <authorList>
            <person name="Pinhassi J."/>
            <person name="Pedros-Alio C."/>
            <person name="Ferriera S."/>
            <person name="Johnson J."/>
            <person name="Kravitz S."/>
            <person name="Halpern A."/>
            <person name="Remington K."/>
            <person name="Beeson K."/>
            <person name="Tran B."/>
            <person name="Rogers Y.-H."/>
            <person name="Friedman R."/>
            <person name="Venter J.C."/>
        </authorList>
    </citation>
    <scope>NUCLEOTIDE SEQUENCE [LARGE SCALE GENOMIC DNA]</scope>
    <source>
        <strain evidence="1 2">MED297</strain>
    </source>
</reference>
<name>A4BJ70_9GAMM</name>
<dbReference type="OrthoDB" id="6197188at2"/>
<proteinExistence type="predicted"/>
<organism evidence="1 2">
    <name type="scientific">Reinekea blandensis MED297</name>
    <dbReference type="NCBI Taxonomy" id="314283"/>
    <lineage>
        <taxon>Bacteria</taxon>
        <taxon>Pseudomonadati</taxon>
        <taxon>Pseudomonadota</taxon>
        <taxon>Gammaproteobacteria</taxon>
        <taxon>Oceanospirillales</taxon>
        <taxon>Saccharospirillaceae</taxon>
        <taxon>Reinekea</taxon>
    </lineage>
</organism>
<dbReference type="Proteomes" id="UP000005953">
    <property type="component" value="Unassembled WGS sequence"/>
</dbReference>
<dbReference type="AlphaFoldDB" id="A4BJ70"/>
<evidence type="ECO:0000313" key="1">
    <source>
        <dbReference type="EMBL" id="EAR07823.1"/>
    </source>
</evidence>
<dbReference type="EMBL" id="AAOE01000031">
    <property type="protein sequence ID" value="EAR07823.1"/>
    <property type="molecule type" value="Genomic_DNA"/>
</dbReference>
<sequence length="108" mass="12165">MSDDPNVIQLKDIKARAAGVSPELADVIRQINERFRINIELTDPRLSRFKKLFPALSEAAAQDHAVEISPAREHVKRAFRQGVDAGRAQMMMDVIVCVLEQDGLLQRK</sequence>
<protein>
    <submittedName>
        <fullName evidence="1">Uncharacterized protein</fullName>
    </submittedName>
</protein>
<accession>A4BJ70</accession>
<dbReference type="HOGENOM" id="CLU_2194795_0_0_6"/>
<comment type="caution">
    <text evidence="1">The sequence shown here is derived from an EMBL/GenBank/DDBJ whole genome shotgun (WGS) entry which is preliminary data.</text>
</comment>
<gene>
    <name evidence="1" type="ORF">MED297_05244</name>
</gene>